<dbReference type="RefSeq" id="WP_340359426.1">
    <property type="nucleotide sequence ID" value="NZ_JBBKZU010000011.1"/>
</dbReference>
<dbReference type="EMBL" id="JBBKZU010000011">
    <property type="protein sequence ID" value="MEJ8814203.1"/>
    <property type="molecule type" value="Genomic_DNA"/>
</dbReference>
<dbReference type="PROSITE" id="PS50042">
    <property type="entry name" value="CNMP_BINDING_3"/>
    <property type="match status" value="1"/>
</dbReference>
<sequence length="160" mass="16625">MDELLHHTAGLPEITLTPGDTVVREGEAGGALWVLVSGVLEVSKAGTAINSISKPGAAIGEISLLLDSPISATVVAGTTCILRHASDGRAFLMSDPAVMRAVARGLAERLHFVTTYLADLKNQYGDSPGLAMVSHVLGQLAHRQGPAAQPGSAREPHPDY</sequence>
<dbReference type="SUPFAM" id="SSF51206">
    <property type="entry name" value="cAMP-binding domain-like"/>
    <property type="match status" value="1"/>
</dbReference>
<reference evidence="2 3" key="1">
    <citation type="submission" date="2024-03" db="EMBL/GenBank/DDBJ databases">
        <title>Novel species of the genus Variovorax.</title>
        <authorList>
            <person name="Liu Q."/>
            <person name="Xin Y.-H."/>
        </authorList>
    </citation>
    <scope>NUCLEOTIDE SEQUENCE [LARGE SCALE GENOMIC DNA]</scope>
    <source>
        <strain evidence="2 3">KACC 18899</strain>
    </source>
</reference>
<evidence type="ECO:0000313" key="2">
    <source>
        <dbReference type="EMBL" id="MEJ8814203.1"/>
    </source>
</evidence>
<dbReference type="Gene3D" id="2.60.120.10">
    <property type="entry name" value="Jelly Rolls"/>
    <property type="match status" value="1"/>
</dbReference>
<dbReference type="CDD" id="cd00038">
    <property type="entry name" value="CAP_ED"/>
    <property type="match status" value="1"/>
</dbReference>
<protein>
    <submittedName>
        <fullName evidence="2">Crp/Fnr family transcriptional regulator</fullName>
    </submittedName>
</protein>
<organism evidence="2 3">
    <name type="scientific">Variovorax ureilyticus</name>
    <dbReference type="NCBI Taxonomy" id="1836198"/>
    <lineage>
        <taxon>Bacteria</taxon>
        <taxon>Pseudomonadati</taxon>
        <taxon>Pseudomonadota</taxon>
        <taxon>Betaproteobacteria</taxon>
        <taxon>Burkholderiales</taxon>
        <taxon>Comamonadaceae</taxon>
        <taxon>Variovorax</taxon>
    </lineage>
</organism>
<dbReference type="InterPro" id="IPR000595">
    <property type="entry name" value="cNMP-bd_dom"/>
</dbReference>
<name>A0ABU8VKK9_9BURK</name>
<accession>A0ABU8VKK9</accession>
<dbReference type="Proteomes" id="UP001365846">
    <property type="component" value="Unassembled WGS sequence"/>
</dbReference>
<dbReference type="InterPro" id="IPR014710">
    <property type="entry name" value="RmlC-like_jellyroll"/>
</dbReference>
<evidence type="ECO:0000313" key="3">
    <source>
        <dbReference type="Proteomes" id="UP001365846"/>
    </source>
</evidence>
<feature type="domain" description="Cyclic nucleotide-binding" evidence="1">
    <location>
        <begin position="1"/>
        <end position="80"/>
    </location>
</feature>
<gene>
    <name evidence="2" type="ORF">WKW77_24165</name>
</gene>
<dbReference type="Pfam" id="PF00027">
    <property type="entry name" value="cNMP_binding"/>
    <property type="match status" value="1"/>
</dbReference>
<keyword evidence="3" id="KW-1185">Reference proteome</keyword>
<comment type="caution">
    <text evidence="2">The sequence shown here is derived from an EMBL/GenBank/DDBJ whole genome shotgun (WGS) entry which is preliminary data.</text>
</comment>
<proteinExistence type="predicted"/>
<dbReference type="InterPro" id="IPR018490">
    <property type="entry name" value="cNMP-bd_dom_sf"/>
</dbReference>
<evidence type="ECO:0000259" key="1">
    <source>
        <dbReference type="PROSITE" id="PS50042"/>
    </source>
</evidence>